<reference evidence="1" key="1">
    <citation type="journal article" date="2014" name="Front. Microbiol.">
        <title>High frequency of phylogenetically diverse reductive dehalogenase-homologous genes in deep subseafloor sedimentary metagenomes.</title>
        <authorList>
            <person name="Kawai M."/>
            <person name="Futagami T."/>
            <person name="Toyoda A."/>
            <person name="Takaki Y."/>
            <person name="Nishi S."/>
            <person name="Hori S."/>
            <person name="Arai W."/>
            <person name="Tsubouchi T."/>
            <person name="Morono Y."/>
            <person name="Uchiyama I."/>
            <person name="Ito T."/>
            <person name="Fujiyama A."/>
            <person name="Inagaki F."/>
            <person name="Takami H."/>
        </authorList>
    </citation>
    <scope>NUCLEOTIDE SEQUENCE</scope>
    <source>
        <strain evidence="1">Expedition CK06-06</strain>
    </source>
</reference>
<comment type="caution">
    <text evidence="1">The sequence shown here is derived from an EMBL/GenBank/DDBJ whole genome shotgun (WGS) entry which is preliminary data.</text>
</comment>
<gene>
    <name evidence="1" type="ORF">S03H2_44665</name>
</gene>
<protein>
    <recommendedName>
        <fullName evidence="2">GYD domain-containing protein</fullName>
    </recommendedName>
</protein>
<dbReference type="Pfam" id="PF08734">
    <property type="entry name" value="GYD"/>
    <property type="match status" value="1"/>
</dbReference>
<dbReference type="EMBL" id="BARU01027945">
    <property type="protein sequence ID" value="GAH64913.1"/>
    <property type="molecule type" value="Genomic_DNA"/>
</dbReference>
<name>X1J557_9ZZZZ</name>
<organism evidence="1">
    <name type="scientific">marine sediment metagenome</name>
    <dbReference type="NCBI Taxonomy" id="412755"/>
    <lineage>
        <taxon>unclassified sequences</taxon>
        <taxon>metagenomes</taxon>
        <taxon>ecological metagenomes</taxon>
    </lineage>
</organism>
<sequence>MATYIMLMRYTQQGIEKIKEGPSRLDASKKAFESMGAKVKDFYLVMGQYDTVAVIEAPDDETMSKLALSVGSKGTVRTET</sequence>
<evidence type="ECO:0000313" key="1">
    <source>
        <dbReference type="EMBL" id="GAH64913.1"/>
    </source>
</evidence>
<accession>X1J557</accession>
<dbReference type="AlphaFoldDB" id="X1J557"/>
<dbReference type="InterPro" id="IPR014845">
    <property type="entry name" value="GYD/TTHA1554"/>
</dbReference>
<feature type="non-terminal residue" evidence="1">
    <location>
        <position position="80"/>
    </location>
</feature>
<proteinExistence type="predicted"/>
<evidence type="ECO:0008006" key="2">
    <source>
        <dbReference type="Google" id="ProtNLM"/>
    </source>
</evidence>